<reference evidence="4" key="1">
    <citation type="submission" date="2018-06" db="EMBL/GenBank/DDBJ databases">
        <title>Genome assembly of Danube salmon.</title>
        <authorList>
            <person name="Macqueen D.J."/>
            <person name="Gundappa M.K."/>
        </authorList>
    </citation>
    <scope>NUCLEOTIDE SEQUENCE [LARGE SCALE GENOMIC DNA]</scope>
</reference>
<feature type="transmembrane region" description="Helical" evidence="2">
    <location>
        <begin position="6"/>
        <end position="26"/>
    </location>
</feature>
<keyword evidence="2" id="KW-1133">Transmembrane helix</keyword>
<evidence type="ECO:0000313" key="4">
    <source>
        <dbReference type="Proteomes" id="UP000314982"/>
    </source>
</evidence>
<reference evidence="3" key="2">
    <citation type="submission" date="2025-08" db="UniProtKB">
        <authorList>
            <consortium name="Ensembl"/>
        </authorList>
    </citation>
    <scope>IDENTIFICATION</scope>
</reference>
<accession>A0A4W5N4Q1</accession>
<protein>
    <submittedName>
        <fullName evidence="3">Uncharacterized protein</fullName>
    </submittedName>
</protein>
<sequence>MKWLLFPSFIVFIGKITFLFFSLSSFQIQTRLHYLASNLQNKSNDIEVLAVDLPKGTLINFLSLEFDGDEQFNISVKHLLSRLPKQRYLKSICEEIHCFKILKRTSKHQKTPAHTPGVWMSVNSSNRAGQR</sequence>
<feature type="region of interest" description="Disordered" evidence="1">
    <location>
        <begin position="109"/>
        <end position="131"/>
    </location>
</feature>
<name>A0A4W5N4Q1_9TELE</name>
<dbReference type="Proteomes" id="UP000314982">
    <property type="component" value="Unassembled WGS sequence"/>
</dbReference>
<dbReference type="AlphaFoldDB" id="A0A4W5N4Q1"/>
<keyword evidence="2" id="KW-0812">Transmembrane</keyword>
<evidence type="ECO:0000256" key="2">
    <source>
        <dbReference type="SAM" id="Phobius"/>
    </source>
</evidence>
<feature type="compositionally biased region" description="Polar residues" evidence="1">
    <location>
        <begin position="121"/>
        <end position="131"/>
    </location>
</feature>
<evidence type="ECO:0000313" key="3">
    <source>
        <dbReference type="Ensembl" id="ENSHHUP00000044555.1"/>
    </source>
</evidence>
<keyword evidence="2" id="KW-0472">Membrane</keyword>
<keyword evidence="4" id="KW-1185">Reference proteome</keyword>
<proteinExistence type="predicted"/>
<dbReference type="STRING" id="62062.ENSHHUP00000044555"/>
<reference evidence="3" key="3">
    <citation type="submission" date="2025-09" db="UniProtKB">
        <authorList>
            <consortium name="Ensembl"/>
        </authorList>
    </citation>
    <scope>IDENTIFICATION</scope>
</reference>
<evidence type="ECO:0000256" key="1">
    <source>
        <dbReference type="SAM" id="MobiDB-lite"/>
    </source>
</evidence>
<organism evidence="3 4">
    <name type="scientific">Hucho hucho</name>
    <name type="common">huchen</name>
    <dbReference type="NCBI Taxonomy" id="62062"/>
    <lineage>
        <taxon>Eukaryota</taxon>
        <taxon>Metazoa</taxon>
        <taxon>Chordata</taxon>
        <taxon>Craniata</taxon>
        <taxon>Vertebrata</taxon>
        <taxon>Euteleostomi</taxon>
        <taxon>Actinopterygii</taxon>
        <taxon>Neopterygii</taxon>
        <taxon>Teleostei</taxon>
        <taxon>Protacanthopterygii</taxon>
        <taxon>Salmoniformes</taxon>
        <taxon>Salmonidae</taxon>
        <taxon>Salmoninae</taxon>
        <taxon>Hucho</taxon>
    </lineage>
</organism>
<dbReference type="Ensembl" id="ENSHHUT00000046205.1">
    <property type="protein sequence ID" value="ENSHHUP00000044555.1"/>
    <property type="gene ID" value="ENSHHUG00000027265.1"/>
</dbReference>